<dbReference type="SUPFAM" id="SSF51395">
    <property type="entry name" value="FMN-linked oxidoreductases"/>
    <property type="match status" value="1"/>
</dbReference>
<dbReference type="InterPro" id="IPR001155">
    <property type="entry name" value="OxRdtase_FMN_N"/>
</dbReference>
<feature type="domain" description="NADH:flavin oxidoreductase/NADH oxidase N-terminal" evidence="2">
    <location>
        <begin position="101"/>
        <end position="167"/>
    </location>
</feature>
<dbReference type="PANTHER" id="PTHR22893:SF91">
    <property type="entry name" value="NADPH DEHYDROGENASE 2-RELATED"/>
    <property type="match status" value="1"/>
</dbReference>
<dbReference type="Proteomes" id="UP001221757">
    <property type="component" value="Unassembled WGS sequence"/>
</dbReference>
<dbReference type="Pfam" id="PF00724">
    <property type="entry name" value="Oxidored_FMN"/>
    <property type="match status" value="2"/>
</dbReference>
<name>A0AAD7C379_MYCRO</name>
<organism evidence="3 4">
    <name type="scientific">Mycena rosella</name>
    <name type="common">Pink bonnet</name>
    <name type="synonym">Agaricus rosellus</name>
    <dbReference type="NCBI Taxonomy" id="1033263"/>
    <lineage>
        <taxon>Eukaryota</taxon>
        <taxon>Fungi</taxon>
        <taxon>Dikarya</taxon>
        <taxon>Basidiomycota</taxon>
        <taxon>Agaricomycotina</taxon>
        <taxon>Agaricomycetes</taxon>
        <taxon>Agaricomycetidae</taxon>
        <taxon>Agaricales</taxon>
        <taxon>Marasmiineae</taxon>
        <taxon>Mycenaceae</taxon>
        <taxon>Mycena</taxon>
    </lineage>
</organism>
<dbReference type="PANTHER" id="PTHR22893">
    <property type="entry name" value="NADH OXIDOREDUCTASE-RELATED"/>
    <property type="match status" value="1"/>
</dbReference>
<dbReference type="InterPro" id="IPR013785">
    <property type="entry name" value="Aldolase_TIM"/>
</dbReference>
<dbReference type="EMBL" id="JARKIE010000448">
    <property type="protein sequence ID" value="KAJ7637843.1"/>
    <property type="molecule type" value="Genomic_DNA"/>
</dbReference>
<evidence type="ECO:0000259" key="2">
    <source>
        <dbReference type="Pfam" id="PF00724"/>
    </source>
</evidence>
<accession>A0AAD7C379</accession>
<comment type="caution">
    <text evidence="3">The sequence shown here is derived from an EMBL/GenBank/DDBJ whole genome shotgun (WGS) entry which is preliminary data.</text>
</comment>
<dbReference type="AlphaFoldDB" id="A0AAD7C379"/>
<proteinExistence type="predicted"/>
<dbReference type="GO" id="GO:0016491">
    <property type="term" value="F:oxidoreductase activity"/>
    <property type="evidence" value="ECO:0007669"/>
    <property type="project" value="InterPro"/>
</dbReference>
<dbReference type="Gene3D" id="3.20.20.70">
    <property type="entry name" value="Aldolase class I"/>
    <property type="match status" value="2"/>
</dbReference>
<feature type="region of interest" description="Disordered" evidence="1">
    <location>
        <begin position="186"/>
        <end position="206"/>
    </location>
</feature>
<feature type="domain" description="NADH:flavin oxidoreductase/NADH oxidase N-terminal" evidence="2">
    <location>
        <begin position="5"/>
        <end position="77"/>
    </location>
</feature>
<evidence type="ECO:0000313" key="3">
    <source>
        <dbReference type="EMBL" id="KAJ7637843.1"/>
    </source>
</evidence>
<protein>
    <recommendedName>
        <fullName evidence="2">NADH:flavin oxidoreductase/NADH oxidase N-terminal domain-containing protein</fullName>
    </recommendedName>
</protein>
<feature type="compositionally biased region" description="Basic and acidic residues" evidence="1">
    <location>
        <begin position="190"/>
        <end position="206"/>
    </location>
</feature>
<dbReference type="InterPro" id="IPR045247">
    <property type="entry name" value="Oye-like"/>
</dbReference>
<reference evidence="3" key="1">
    <citation type="submission" date="2023-03" db="EMBL/GenBank/DDBJ databases">
        <title>Massive genome expansion in bonnet fungi (Mycena s.s.) driven by repeated elements and novel gene families across ecological guilds.</title>
        <authorList>
            <consortium name="Lawrence Berkeley National Laboratory"/>
            <person name="Harder C.B."/>
            <person name="Miyauchi S."/>
            <person name="Viragh M."/>
            <person name="Kuo A."/>
            <person name="Thoen E."/>
            <person name="Andreopoulos B."/>
            <person name="Lu D."/>
            <person name="Skrede I."/>
            <person name="Drula E."/>
            <person name="Henrissat B."/>
            <person name="Morin E."/>
            <person name="Kohler A."/>
            <person name="Barry K."/>
            <person name="LaButti K."/>
            <person name="Morin E."/>
            <person name="Salamov A."/>
            <person name="Lipzen A."/>
            <person name="Mereny Z."/>
            <person name="Hegedus B."/>
            <person name="Baldrian P."/>
            <person name="Stursova M."/>
            <person name="Weitz H."/>
            <person name="Taylor A."/>
            <person name="Grigoriev I.V."/>
            <person name="Nagy L.G."/>
            <person name="Martin F."/>
            <person name="Kauserud H."/>
        </authorList>
    </citation>
    <scope>NUCLEOTIDE SEQUENCE</scope>
    <source>
        <strain evidence="3">CBHHK067</strain>
    </source>
</reference>
<gene>
    <name evidence="3" type="ORF">B0H17DRAFT_1216938</name>
</gene>
<evidence type="ECO:0000256" key="1">
    <source>
        <dbReference type="SAM" id="MobiDB-lite"/>
    </source>
</evidence>
<sequence>MSSQFFGPLKVGNIALQHRVVLAPLTRFKATAAEHVPYLLADYYAQRASRPGTLLTTEATFIAARAAGYNYIPGIAHQGLDPSFPHISASDVQRPGYKSPPRPLTVPEITEYVGLYAQAAKNAIEARFDGVEIDAANGYLPDQFLQAVTNTRTDGYGGSTANRARFTNSRSLTPWLPPSVQKLNGLTNAGRKEPIKCHKSRSDLSP</sequence>
<evidence type="ECO:0000313" key="4">
    <source>
        <dbReference type="Proteomes" id="UP001221757"/>
    </source>
</evidence>
<keyword evidence="4" id="KW-1185">Reference proteome</keyword>
<dbReference type="GO" id="GO:0010181">
    <property type="term" value="F:FMN binding"/>
    <property type="evidence" value="ECO:0007669"/>
    <property type="project" value="InterPro"/>
</dbReference>